<dbReference type="EMBL" id="JAZHBO010000001">
    <property type="protein sequence ID" value="MEF2155036.1"/>
    <property type="molecule type" value="Genomic_DNA"/>
</dbReference>
<keyword evidence="4" id="KW-1185">Reference proteome</keyword>
<evidence type="ECO:0000313" key="4">
    <source>
        <dbReference type="Proteomes" id="UP001356170"/>
    </source>
</evidence>
<proteinExistence type="predicted"/>
<dbReference type="Proteomes" id="UP001356170">
    <property type="component" value="Unassembled WGS sequence"/>
</dbReference>
<gene>
    <name evidence="3" type="ORF">V3390_02120</name>
</gene>
<evidence type="ECO:0000256" key="1">
    <source>
        <dbReference type="SAM" id="MobiDB-lite"/>
    </source>
</evidence>
<accession>A0ABU7UWT9</accession>
<evidence type="ECO:0000313" key="3">
    <source>
        <dbReference type="EMBL" id="MEF2155036.1"/>
    </source>
</evidence>
<feature type="region of interest" description="Disordered" evidence="1">
    <location>
        <begin position="1"/>
        <end position="25"/>
    </location>
</feature>
<comment type="caution">
    <text evidence="3">The sequence shown here is derived from an EMBL/GenBank/DDBJ whole genome shotgun (WGS) entry which is preliminary data.</text>
</comment>
<feature type="domain" description="Type ISP restriction-modification enzyme LLaBIII C-terminal specificity" evidence="2">
    <location>
        <begin position="116"/>
        <end position="480"/>
    </location>
</feature>
<organism evidence="3 4">
    <name type="scientific">Aquilutibacter rugosus</name>
    <dbReference type="NCBI Taxonomy" id="3115820"/>
    <lineage>
        <taxon>Bacteria</taxon>
        <taxon>Pseudomonadati</taxon>
        <taxon>Pseudomonadota</taxon>
        <taxon>Gammaproteobacteria</taxon>
        <taxon>Lysobacterales</taxon>
        <taxon>Lysobacteraceae</taxon>
        <taxon>Aquilutibacter</taxon>
    </lineage>
</organism>
<evidence type="ECO:0000259" key="2">
    <source>
        <dbReference type="Pfam" id="PF18135"/>
    </source>
</evidence>
<reference evidence="3 4" key="1">
    <citation type="submission" date="2024-01" db="EMBL/GenBank/DDBJ databases">
        <title>Novel species of the genus Luteimonas isolated from rivers.</title>
        <authorList>
            <person name="Lu H."/>
        </authorList>
    </citation>
    <scope>NUCLEOTIDE SEQUENCE [LARGE SCALE GENOMIC DNA]</scope>
    <source>
        <strain evidence="3 4">FXH3W</strain>
    </source>
</reference>
<name>A0ABU7UWT9_9GAMM</name>
<dbReference type="InterPro" id="IPR041635">
    <property type="entry name" value="Type_ISP_LLaBIII_C"/>
</dbReference>
<dbReference type="Pfam" id="PF18135">
    <property type="entry name" value="Type_ISP_C"/>
    <property type="match status" value="1"/>
</dbReference>
<protein>
    <submittedName>
        <fullName evidence="3">Type ISP restriction/modification enzyme</fullName>
    </submittedName>
</protein>
<sequence>MFHLRGNQRTSGETSRKEGGKIFGSGSRAPISISLLVKNPSANTHGRIFLHDIGDYLSRDDKLEKISGYASIAGIPVDAWQAITPDEHGDWMKQRDGGFAKFAPMGEKSGASTSVLFETYSSGVKTNRDAWAYNASRNRVASNMESMIDAFNATSTGAATFDVNDPGRIGWSWVLRRRQEKGFIGTFRPEGLVKAVYRPFSSSWLYYDRYFNENRYQMARLFPDRGGDNLAIVVKQGWEGEGFLSLMVDRVVDVQSSGGTQCFPLYLYDEAAQQIEASLFTSQSDTVPRRRDAITDAGLAHFTSAYPGEAISKEDLFYYIYGILHSPDYRARYADNLSKELPRIPRVRTPHDFWAFSKAGRALAALHLNYESVEPYPLTVNAQGTLTDADYRVEKMKFAKKKDSETGKPVNDRSNVIYNAKITLRGIPEAVWGYIVNGKAALDWVMERQAVRVDKDSGIVNDANDWANETMGNPKYALELFCRVVTVSLETQKIVGALPVLDIREDG</sequence>
<dbReference type="RefSeq" id="WP_331703179.1">
    <property type="nucleotide sequence ID" value="NZ_JAZHBO010000001.1"/>
</dbReference>